<dbReference type="OMA" id="VWKSKVQ"/>
<keyword evidence="8 11" id="KW-0472">Membrane</keyword>
<evidence type="ECO:0000256" key="6">
    <source>
        <dbReference type="ARBA" id="ARBA00022729"/>
    </source>
</evidence>
<keyword evidence="9" id="KW-1015">Disulfide bond</keyword>
<dbReference type="GO" id="GO:0043235">
    <property type="term" value="C:receptor complex"/>
    <property type="evidence" value="ECO:0007669"/>
    <property type="project" value="TreeGrafter"/>
</dbReference>
<keyword evidence="3" id="KW-0813">Transport</keyword>
<dbReference type="GO" id="GO:0006816">
    <property type="term" value="P:calcium ion transport"/>
    <property type="evidence" value="ECO:0007669"/>
    <property type="project" value="TreeGrafter"/>
</dbReference>
<keyword evidence="4" id="KW-1003">Cell membrane</keyword>
<dbReference type="GO" id="GO:0072659">
    <property type="term" value="P:protein localization to plasma membrane"/>
    <property type="evidence" value="ECO:0007669"/>
    <property type="project" value="TreeGrafter"/>
</dbReference>
<evidence type="ECO:0000256" key="4">
    <source>
        <dbReference type="ARBA" id="ARBA00022475"/>
    </source>
</evidence>
<dbReference type="Gene3D" id="1.10.150.510">
    <property type="entry name" value="Receptor activity modifying family"/>
    <property type="match status" value="1"/>
</dbReference>
<dbReference type="GO" id="GO:0007186">
    <property type="term" value="P:G protein-coupled receptor signaling pathway"/>
    <property type="evidence" value="ECO:0007669"/>
    <property type="project" value="TreeGrafter"/>
</dbReference>
<gene>
    <name evidence="13" type="primary">LOC115060071</name>
</gene>
<feature type="transmembrane region" description="Helical" evidence="11">
    <location>
        <begin position="167"/>
        <end position="188"/>
    </location>
</feature>
<reference evidence="13" key="3">
    <citation type="submission" date="2025-09" db="UniProtKB">
        <authorList>
            <consortium name="Ensembl"/>
        </authorList>
    </citation>
    <scope>IDENTIFICATION</scope>
</reference>
<feature type="chain" id="PRO_5025406027" evidence="12">
    <location>
        <begin position="20"/>
        <end position="195"/>
    </location>
</feature>
<evidence type="ECO:0000256" key="3">
    <source>
        <dbReference type="ARBA" id="ARBA00022448"/>
    </source>
</evidence>
<evidence type="ECO:0000256" key="8">
    <source>
        <dbReference type="ARBA" id="ARBA00023136"/>
    </source>
</evidence>
<dbReference type="RefSeq" id="XP_029383757.1">
    <property type="nucleotide sequence ID" value="XM_029527897.1"/>
</dbReference>
<evidence type="ECO:0000256" key="1">
    <source>
        <dbReference type="ARBA" id="ARBA00004251"/>
    </source>
</evidence>
<dbReference type="Proteomes" id="UP000472264">
    <property type="component" value="Chromosome 19"/>
</dbReference>
<evidence type="ECO:0000256" key="7">
    <source>
        <dbReference type="ARBA" id="ARBA00022989"/>
    </source>
</evidence>
<dbReference type="GO" id="GO:0032870">
    <property type="term" value="P:cellular response to hormone stimulus"/>
    <property type="evidence" value="ECO:0007669"/>
    <property type="project" value="TreeGrafter"/>
</dbReference>
<evidence type="ECO:0000256" key="9">
    <source>
        <dbReference type="ARBA" id="ARBA00023157"/>
    </source>
</evidence>
<dbReference type="GO" id="GO:0006886">
    <property type="term" value="P:intracellular protein transport"/>
    <property type="evidence" value="ECO:0007669"/>
    <property type="project" value="InterPro"/>
</dbReference>
<evidence type="ECO:0000313" key="14">
    <source>
        <dbReference type="Proteomes" id="UP000472264"/>
    </source>
</evidence>
<keyword evidence="10" id="KW-0675">Receptor</keyword>
<sequence length="195" mass="22616">MILYLLVPLLLVGSEESQAANGTQEWTEAERRQTFSSYNSTITPGDVMSRELSKNETSLIITEDNENFQDPNMNMGWCNRTALVEWSNSCWLQFHDEMRNISQESWCQLDSITRPYSKLTSCIEMLCGSLKCYYPNSDTQDFFLQIHSIYFHNCTREELLLEDAPHWLVMVLTLIPVGLIPVLVYVVVWKSKVQE</sequence>
<evidence type="ECO:0000256" key="10">
    <source>
        <dbReference type="ARBA" id="ARBA00023170"/>
    </source>
</evidence>
<dbReference type="GeneID" id="115060071"/>
<dbReference type="GO" id="GO:0031623">
    <property type="term" value="P:receptor internalization"/>
    <property type="evidence" value="ECO:0007669"/>
    <property type="project" value="TreeGrafter"/>
</dbReference>
<evidence type="ECO:0000256" key="12">
    <source>
        <dbReference type="SAM" id="SignalP"/>
    </source>
</evidence>
<evidence type="ECO:0000256" key="2">
    <source>
        <dbReference type="ARBA" id="ARBA00007087"/>
    </source>
</evidence>
<accession>A0A665UEM9</accession>
<keyword evidence="5 11" id="KW-0812">Transmembrane</keyword>
<dbReference type="GO" id="GO:0008277">
    <property type="term" value="P:regulation of G protein-coupled receptor signaling pathway"/>
    <property type="evidence" value="ECO:0007669"/>
    <property type="project" value="InterPro"/>
</dbReference>
<dbReference type="InParanoid" id="A0A665UEM9"/>
<keyword evidence="6 12" id="KW-0732">Signal</keyword>
<dbReference type="GO" id="GO:0001525">
    <property type="term" value="P:angiogenesis"/>
    <property type="evidence" value="ECO:0007669"/>
    <property type="project" value="TreeGrafter"/>
</dbReference>
<dbReference type="GO" id="GO:0009986">
    <property type="term" value="C:cell surface"/>
    <property type="evidence" value="ECO:0007669"/>
    <property type="project" value="TreeGrafter"/>
</dbReference>
<keyword evidence="7 11" id="KW-1133">Transmembrane helix</keyword>
<dbReference type="PANTHER" id="PTHR14076:SF9">
    <property type="entry name" value="RECEPTOR ACTIVITY-MODIFYING PROTEIN 2"/>
    <property type="match status" value="1"/>
</dbReference>
<feature type="signal peptide" evidence="12">
    <location>
        <begin position="1"/>
        <end position="19"/>
    </location>
</feature>
<comment type="similarity">
    <text evidence="2">Belongs to the RAMP family.</text>
</comment>
<dbReference type="Ensembl" id="ENSENLT00000018800.1">
    <property type="protein sequence ID" value="ENSENLP00000018108.1"/>
    <property type="gene ID" value="ENSENLG00000008333.1"/>
</dbReference>
<dbReference type="GO" id="GO:0005886">
    <property type="term" value="C:plasma membrane"/>
    <property type="evidence" value="ECO:0007669"/>
    <property type="project" value="UniProtKB-SubCell"/>
</dbReference>
<evidence type="ECO:0000256" key="11">
    <source>
        <dbReference type="SAM" id="Phobius"/>
    </source>
</evidence>
<dbReference type="AlphaFoldDB" id="A0A665UEM9"/>
<evidence type="ECO:0000313" key="13">
    <source>
        <dbReference type="Ensembl" id="ENSENLP00000018108.1"/>
    </source>
</evidence>
<protein>
    <submittedName>
        <fullName evidence="13">Receptor activity-modifying protein 3-like</fullName>
    </submittedName>
</protein>
<organism evidence="13 14">
    <name type="scientific">Echeneis naucrates</name>
    <name type="common">Live sharksucker</name>
    <dbReference type="NCBI Taxonomy" id="173247"/>
    <lineage>
        <taxon>Eukaryota</taxon>
        <taxon>Metazoa</taxon>
        <taxon>Chordata</taxon>
        <taxon>Craniata</taxon>
        <taxon>Vertebrata</taxon>
        <taxon>Euteleostomi</taxon>
        <taxon>Actinopterygii</taxon>
        <taxon>Neopterygii</taxon>
        <taxon>Teleostei</taxon>
        <taxon>Neoteleostei</taxon>
        <taxon>Acanthomorphata</taxon>
        <taxon>Carangaria</taxon>
        <taxon>Carangiformes</taxon>
        <taxon>Echeneidae</taxon>
        <taxon>Echeneis</taxon>
    </lineage>
</organism>
<evidence type="ECO:0000256" key="5">
    <source>
        <dbReference type="ARBA" id="ARBA00022692"/>
    </source>
</evidence>
<dbReference type="InterPro" id="IPR006985">
    <property type="entry name" value="RAMP"/>
</dbReference>
<dbReference type="InterPro" id="IPR038126">
    <property type="entry name" value="RAMP_sf"/>
</dbReference>
<dbReference type="OrthoDB" id="9416539at2759"/>
<reference evidence="13" key="2">
    <citation type="submission" date="2025-08" db="UniProtKB">
        <authorList>
            <consortium name="Ensembl"/>
        </authorList>
    </citation>
    <scope>IDENTIFICATION</scope>
</reference>
<name>A0A665UEM9_ECHNA</name>
<dbReference type="GO" id="GO:0015026">
    <property type="term" value="F:coreceptor activity"/>
    <property type="evidence" value="ECO:0007669"/>
    <property type="project" value="InterPro"/>
</dbReference>
<keyword evidence="14" id="KW-1185">Reference proteome</keyword>
<reference evidence="13" key="1">
    <citation type="submission" date="2021-04" db="EMBL/GenBank/DDBJ databases">
        <authorList>
            <consortium name="Wellcome Sanger Institute Data Sharing"/>
        </authorList>
    </citation>
    <scope>NUCLEOTIDE SEQUENCE [LARGE SCALE GENOMIC DNA]</scope>
</reference>
<proteinExistence type="inferred from homology"/>
<dbReference type="PANTHER" id="PTHR14076">
    <property type="entry name" value="RECEPTOR ACTIVITY MODIFYING PROTEIN RAMP"/>
    <property type="match status" value="1"/>
</dbReference>
<dbReference type="Pfam" id="PF04901">
    <property type="entry name" value="RAMP"/>
    <property type="match status" value="1"/>
</dbReference>
<comment type="subcellular location">
    <subcellularLocation>
        <location evidence="1">Cell membrane</location>
        <topology evidence="1">Single-pass type I membrane protein</topology>
    </subcellularLocation>
</comment>